<name>A0A2W7R4S0_9BACT</name>
<feature type="chain" id="PRO_5015865463" description="Lipocalin-like protein" evidence="1">
    <location>
        <begin position="21"/>
        <end position="166"/>
    </location>
</feature>
<dbReference type="OrthoDB" id="795172at2"/>
<organism evidence="2 3">
    <name type="scientific">Algoriphagus chordae</name>
    <dbReference type="NCBI Taxonomy" id="237019"/>
    <lineage>
        <taxon>Bacteria</taxon>
        <taxon>Pseudomonadati</taxon>
        <taxon>Bacteroidota</taxon>
        <taxon>Cytophagia</taxon>
        <taxon>Cytophagales</taxon>
        <taxon>Cyclobacteriaceae</taxon>
        <taxon>Algoriphagus</taxon>
    </lineage>
</organism>
<evidence type="ECO:0000313" key="2">
    <source>
        <dbReference type="EMBL" id="PZX53280.1"/>
    </source>
</evidence>
<dbReference type="RefSeq" id="WP_111318252.1">
    <property type="nucleotide sequence ID" value="NZ_QKZT01000006.1"/>
</dbReference>
<reference evidence="2 3" key="1">
    <citation type="submission" date="2018-06" db="EMBL/GenBank/DDBJ databases">
        <title>Genomic Encyclopedia of Archaeal and Bacterial Type Strains, Phase II (KMG-II): from individual species to whole genera.</title>
        <authorList>
            <person name="Goeker M."/>
        </authorList>
    </citation>
    <scope>NUCLEOTIDE SEQUENCE [LARGE SCALE GENOMIC DNA]</scope>
    <source>
        <strain evidence="2 3">DSM 19830</strain>
    </source>
</reference>
<feature type="signal peptide" evidence="1">
    <location>
        <begin position="1"/>
        <end position="20"/>
    </location>
</feature>
<dbReference type="EMBL" id="QKZT01000006">
    <property type="protein sequence ID" value="PZX53280.1"/>
    <property type="molecule type" value="Genomic_DNA"/>
</dbReference>
<accession>A0A2W7R4S0</accession>
<evidence type="ECO:0000256" key="1">
    <source>
        <dbReference type="SAM" id="SignalP"/>
    </source>
</evidence>
<keyword evidence="3" id="KW-1185">Reference proteome</keyword>
<comment type="caution">
    <text evidence="2">The sequence shown here is derived from an EMBL/GenBank/DDBJ whole genome shotgun (WGS) entry which is preliminary data.</text>
</comment>
<evidence type="ECO:0008006" key="4">
    <source>
        <dbReference type="Google" id="ProtNLM"/>
    </source>
</evidence>
<sequence>MKHLSLLSLALIAFSFVACDKDDDPLPNQLVGNWEARYYVDSVDYWVVNTLEFKNDSVYQFRTTVRDSETGPDLGYRMYYDDRYEWDGMTFKYLPDLASWIDHREEAFYVPKQELLAGIMDYFYQPTARITFVENKEKLIFQDLCPENPAFGCEGLRNPIEYVRVN</sequence>
<dbReference type="Proteomes" id="UP000248882">
    <property type="component" value="Unassembled WGS sequence"/>
</dbReference>
<protein>
    <recommendedName>
        <fullName evidence="4">Lipocalin-like protein</fullName>
    </recommendedName>
</protein>
<dbReference type="PROSITE" id="PS51257">
    <property type="entry name" value="PROKAR_LIPOPROTEIN"/>
    <property type="match status" value="1"/>
</dbReference>
<proteinExistence type="predicted"/>
<dbReference type="AlphaFoldDB" id="A0A2W7R4S0"/>
<keyword evidence="1" id="KW-0732">Signal</keyword>
<gene>
    <name evidence="2" type="ORF">LV85_01698</name>
</gene>
<evidence type="ECO:0000313" key="3">
    <source>
        <dbReference type="Proteomes" id="UP000248882"/>
    </source>
</evidence>